<organism evidence="1 2">
    <name type="scientific">Monilinia fructicola</name>
    <name type="common">Brown rot fungus</name>
    <name type="synonym">Ciboria fructicola</name>
    <dbReference type="NCBI Taxonomy" id="38448"/>
    <lineage>
        <taxon>Eukaryota</taxon>
        <taxon>Fungi</taxon>
        <taxon>Dikarya</taxon>
        <taxon>Ascomycota</taxon>
        <taxon>Pezizomycotina</taxon>
        <taxon>Leotiomycetes</taxon>
        <taxon>Helotiales</taxon>
        <taxon>Sclerotiniaceae</taxon>
        <taxon>Monilinia</taxon>
    </lineage>
</organism>
<keyword evidence="2" id="KW-1185">Reference proteome</keyword>
<evidence type="ECO:0000313" key="1">
    <source>
        <dbReference type="EMBL" id="KAA8577173.1"/>
    </source>
</evidence>
<gene>
    <name evidence="1" type="ORF">EYC84_007169</name>
</gene>
<dbReference type="EMBL" id="VICG01000001">
    <property type="protein sequence ID" value="KAA8577173.1"/>
    <property type="molecule type" value="Genomic_DNA"/>
</dbReference>
<proteinExistence type="predicted"/>
<dbReference type="AlphaFoldDB" id="A0A5M9K9W2"/>
<evidence type="ECO:0000313" key="2">
    <source>
        <dbReference type="Proteomes" id="UP000322873"/>
    </source>
</evidence>
<comment type="caution">
    <text evidence="1">The sequence shown here is derived from an EMBL/GenBank/DDBJ whole genome shotgun (WGS) entry which is preliminary data.</text>
</comment>
<name>A0A5M9K9W2_MONFR</name>
<protein>
    <submittedName>
        <fullName evidence="1">Uncharacterized protein</fullName>
    </submittedName>
</protein>
<sequence>MPTTIPGHEAKPVVKNFLDLMVWRHYFEHWNIWLLDMAPYYIRKSNPNVTFEKGDRISGLFPATNDNPDWGQTCRVLFTAFGHLAVERMYDEM</sequence>
<accession>A0A5M9K9W2</accession>
<dbReference type="Proteomes" id="UP000322873">
    <property type="component" value="Unassembled WGS sequence"/>
</dbReference>
<reference evidence="1 2" key="1">
    <citation type="submission" date="2019-06" db="EMBL/GenBank/DDBJ databases">
        <title>Genome Sequence of the Brown Rot Fungal Pathogen Monilinia fructicola.</title>
        <authorList>
            <person name="De Miccolis Angelini R.M."/>
            <person name="Landi L."/>
            <person name="Abate D."/>
            <person name="Pollastro S."/>
            <person name="Romanazzi G."/>
            <person name="Faretra F."/>
        </authorList>
    </citation>
    <scope>NUCLEOTIDE SEQUENCE [LARGE SCALE GENOMIC DNA]</scope>
    <source>
        <strain evidence="1 2">Mfrc123</strain>
    </source>
</reference>